<protein>
    <submittedName>
        <fullName evidence="1">Uncharacterized protein</fullName>
    </submittedName>
</protein>
<dbReference type="AlphaFoldDB" id="A0A927MPQ8"/>
<name>A0A927MPQ8_9BACL</name>
<proteinExistence type="predicted"/>
<accession>A0A927MPQ8</accession>
<reference evidence="1" key="1">
    <citation type="submission" date="2020-10" db="EMBL/GenBank/DDBJ databases">
        <title>Genomic Encyclopedia of Type Strains, Phase IV (KMG-IV): sequencing the most valuable type-strain genomes for metagenomic binning, comparative biology and taxonomic classification.</title>
        <authorList>
            <person name="Goeker M."/>
        </authorList>
    </citation>
    <scope>NUCLEOTIDE SEQUENCE</scope>
    <source>
        <strain evidence="1">DSM 13886</strain>
    </source>
</reference>
<keyword evidence="2" id="KW-1185">Reference proteome</keyword>
<evidence type="ECO:0000313" key="1">
    <source>
        <dbReference type="EMBL" id="MBE1555279.1"/>
    </source>
</evidence>
<dbReference type="Proteomes" id="UP000658225">
    <property type="component" value="Unassembled WGS sequence"/>
</dbReference>
<evidence type="ECO:0000313" key="2">
    <source>
        <dbReference type="Proteomes" id="UP000658225"/>
    </source>
</evidence>
<dbReference type="EMBL" id="JADBEL010000012">
    <property type="protein sequence ID" value="MBE1555279.1"/>
    <property type="molecule type" value="Genomic_DNA"/>
</dbReference>
<sequence length="38" mass="4280">MRFIMGWLSECLIGGMTSEIGGMRFWALFCGFGEGLQF</sequence>
<organism evidence="1 2">
    <name type="scientific">Sporosarcina limicola</name>
    <dbReference type="NCBI Taxonomy" id="34101"/>
    <lineage>
        <taxon>Bacteria</taxon>
        <taxon>Bacillati</taxon>
        <taxon>Bacillota</taxon>
        <taxon>Bacilli</taxon>
        <taxon>Bacillales</taxon>
        <taxon>Caryophanaceae</taxon>
        <taxon>Sporosarcina</taxon>
    </lineage>
</organism>
<comment type="caution">
    <text evidence="1">The sequence shown here is derived from an EMBL/GenBank/DDBJ whole genome shotgun (WGS) entry which is preliminary data.</text>
</comment>
<gene>
    <name evidence="1" type="ORF">H4683_002384</name>
</gene>